<evidence type="ECO:0000313" key="2">
    <source>
        <dbReference type="EMBL" id="KGK98733.1"/>
    </source>
</evidence>
<keyword evidence="2" id="KW-0436">Ligase</keyword>
<organism evidence="2 3">
    <name type="scientific">Methanococcoides methylutens</name>
    <dbReference type="NCBI Taxonomy" id="2226"/>
    <lineage>
        <taxon>Archaea</taxon>
        <taxon>Methanobacteriati</taxon>
        <taxon>Methanobacteriota</taxon>
        <taxon>Stenosarchaea group</taxon>
        <taxon>Methanomicrobia</taxon>
        <taxon>Methanosarcinales</taxon>
        <taxon>Methanosarcinaceae</taxon>
        <taxon>Methanococcoides</taxon>
    </lineage>
</organism>
<dbReference type="RefSeq" id="WP_048193892.1">
    <property type="nucleotide sequence ID" value="NZ_JRHO01000010.1"/>
</dbReference>
<feature type="domain" description="Threonyl-tRNA synthetase editing" evidence="1">
    <location>
        <begin position="1"/>
        <end position="136"/>
    </location>
</feature>
<name>A0A099T3G1_METMT</name>
<dbReference type="OrthoDB" id="141251at2157"/>
<protein>
    <submittedName>
        <fullName evidence="2">Threonyl-tRNA synthetase</fullName>
    </submittedName>
</protein>
<keyword evidence="3" id="KW-1185">Reference proteome</keyword>
<keyword evidence="2" id="KW-0030">Aminoacyl-tRNA synthetase</keyword>
<sequence length="136" mass="15879">MKMLMFDTEYFWFETFSKTLDHVDDTEREEKIEDTAVVFIHVEAEDELRKSKVVKKAVANQKWYLNKVNKERMVLHSFAHLSSSKSSPEFAVEIILAIKEKLDNKGIDVHTTAFGYFSEFSIHVRGESLAKVFKEI</sequence>
<dbReference type="InterPro" id="IPR023509">
    <property type="entry name" value="DTD-like_sf"/>
</dbReference>
<dbReference type="GO" id="GO:0008270">
    <property type="term" value="F:zinc ion binding"/>
    <property type="evidence" value="ECO:0007669"/>
    <property type="project" value="InterPro"/>
</dbReference>
<dbReference type="Proteomes" id="UP000029859">
    <property type="component" value="Unassembled WGS sequence"/>
</dbReference>
<evidence type="ECO:0000259" key="1">
    <source>
        <dbReference type="Pfam" id="PF08915"/>
    </source>
</evidence>
<accession>A0A099T3G1</accession>
<dbReference type="Pfam" id="PF08915">
    <property type="entry name" value="tRNA-Thr_ED"/>
    <property type="match status" value="1"/>
</dbReference>
<dbReference type="GO" id="GO:0004829">
    <property type="term" value="F:threonine-tRNA ligase activity"/>
    <property type="evidence" value="ECO:0007669"/>
    <property type="project" value="InterPro"/>
</dbReference>
<dbReference type="GO" id="GO:0005737">
    <property type="term" value="C:cytoplasm"/>
    <property type="evidence" value="ECO:0007669"/>
    <property type="project" value="InterPro"/>
</dbReference>
<comment type="caution">
    <text evidence="2">The sequence shown here is derived from an EMBL/GenBank/DDBJ whole genome shotgun (WGS) entry which is preliminary data.</text>
</comment>
<dbReference type="AlphaFoldDB" id="A0A099T3G1"/>
<dbReference type="InterPro" id="IPR015011">
    <property type="entry name" value="Threonyl-tRNA_syn_edit_dom_arc"/>
</dbReference>
<reference evidence="2 3" key="1">
    <citation type="submission" date="2014-09" db="EMBL/GenBank/DDBJ databases">
        <title>Draft genome sequence of an obligately methylotrophic methanogen, Methanococcoides methylutens, isolated from marine sediment.</title>
        <authorList>
            <person name="Guan Y."/>
            <person name="Ngugi D.K."/>
            <person name="Blom J."/>
            <person name="Ali S."/>
            <person name="Ferry J.G."/>
            <person name="Stingl U."/>
        </authorList>
    </citation>
    <scope>NUCLEOTIDE SEQUENCE [LARGE SCALE GENOMIC DNA]</scope>
    <source>
        <strain evidence="2 3">DSM 2657</strain>
    </source>
</reference>
<dbReference type="EMBL" id="JRHO01000010">
    <property type="protein sequence ID" value="KGK98733.1"/>
    <property type="molecule type" value="Genomic_DNA"/>
</dbReference>
<gene>
    <name evidence="2" type="ORF">LI82_05380</name>
</gene>
<proteinExistence type="predicted"/>
<evidence type="ECO:0000313" key="3">
    <source>
        <dbReference type="Proteomes" id="UP000029859"/>
    </source>
</evidence>
<dbReference type="GO" id="GO:0005524">
    <property type="term" value="F:ATP binding"/>
    <property type="evidence" value="ECO:0007669"/>
    <property type="project" value="InterPro"/>
</dbReference>
<dbReference type="Gene3D" id="3.50.80.10">
    <property type="entry name" value="D-tyrosyl-tRNA(Tyr) deacylase"/>
    <property type="match status" value="1"/>
</dbReference>